<dbReference type="AlphaFoldDB" id="A0A4Q0RZ41"/>
<sequence length="133" mass="14611">MEDGMEIVGRAPELTGLLWDAFICEGFAHNGQLVANANVVHACFAGVWHKLVYDCGVIIWRPSENQPHPWSVASEGWECPHVDVGAIAGVVGHRLDDYRMVTTATGSQVVFLFDDGRTITINNENDLSAFQID</sequence>
<proteinExistence type="predicted"/>
<accession>A0A4Q0RZ41</accession>
<evidence type="ECO:0000313" key="1">
    <source>
        <dbReference type="EMBL" id="RXH25665.1"/>
    </source>
</evidence>
<dbReference type="EMBL" id="LBJQ01000085">
    <property type="protein sequence ID" value="RXH25665.1"/>
    <property type="molecule type" value="Genomic_DNA"/>
</dbReference>
<keyword evidence="2" id="KW-1185">Reference proteome</keyword>
<reference evidence="1 2" key="1">
    <citation type="submission" date="2015-04" db="EMBL/GenBank/DDBJ databases">
        <title>Comparative genomics of rhizobia nodulating Arachis hypogaea in China.</title>
        <authorList>
            <person name="Li Y."/>
        </authorList>
    </citation>
    <scope>NUCLEOTIDE SEQUENCE [LARGE SCALE GENOMIC DNA]</scope>
    <source>
        <strain evidence="1 2">CCBAU 51757</strain>
    </source>
</reference>
<comment type="caution">
    <text evidence="1">The sequence shown here is derived from an EMBL/GenBank/DDBJ whole genome shotgun (WGS) entry which is preliminary data.</text>
</comment>
<dbReference type="RefSeq" id="WP_128920385.1">
    <property type="nucleotide sequence ID" value="NZ_LBJC01000082.1"/>
</dbReference>
<protein>
    <submittedName>
        <fullName evidence="1">Uncharacterized protein</fullName>
    </submittedName>
</protein>
<name>A0A4Q0RZ41_9BRAD</name>
<organism evidence="1 2">
    <name type="scientific">Bradyrhizobium nanningense</name>
    <dbReference type="NCBI Taxonomy" id="1325118"/>
    <lineage>
        <taxon>Bacteria</taxon>
        <taxon>Pseudomonadati</taxon>
        <taxon>Pseudomonadota</taxon>
        <taxon>Alphaproteobacteria</taxon>
        <taxon>Hyphomicrobiales</taxon>
        <taxon>Nitrobacteraceae</taxon>
        <taxon>Bradyrhizobium</taxon>
    </lineage>
</organism>
<gene>
    <name evidence="1" type="ORF">XH99_23945</name>
</gene>
<dbReference type="Proteomes" id="UP000289546">
    <property type="component" value="Unassembled WGS sequence"/>
</dbReference>
<evidence type="ECO:0000313" key="2">
    <source>
        <dbReference type="Proteomes" id="UP000289546"/>
    </source>
</evidence>
<dbReference type="OrthoDB" id="9806163at2"/>